<reference evidence="5 6" key="1">
    <citation type="submission" date="2016-07" db="EMBL/GenBank/DDBJ databases">
        <title>Genome analysis of Flavihumibacter stibioxidans YS-17.</title>
        <authorList>
            <person name="Shi K."/>
            <person name="Han Y."/>
            <person name="Wang G."/>
        </authorList>
    </citation>
    <scope>NUCLEOTIDE SEQUENCE [LARGE SCALE GENOMIC DNA]</scope>
    <source>
        <strain evidence="5 6">YS-17</strain>
    </source>
</reference>
<dbReference type="Gene3D" id="1.50.10.10">
    <property type="match status" value="1"/>
</dbReference>
<feature type="domain" description="Glycosyl hydrolase family 95 N-terminal" evidence="2">
    <location>
        <begin position="29"/>
        <end position="273"/>
    </location>
</feature>
<dbReference type="InterPro" id="IPR008928">
    <property type="entry name" value="6-hairpin_glycosidase_sf"/>
</dbReference>
<dbReference type="EMBL" id="MBUA01000029">
    <property type="protein sequence ID" value="MBC6492886.1"/>
    <property type="molecule type" value="Genomic_DNA"/>
</dbReference>
<evidence type="ECO:0000256" key="1">
    <source>
        <dbReference type="SAM" id="SignalP"/>
    </source>
</evidence>
<evidence type="ECO:0000313" key="5">
    <source>
        <dbReference type="EMBL" id="MBC6492886.1"/>
    </source>
</evidence>
<feature type="signal peptide" evidence="1">
    <location>
        <begin position="1"/>
        <end position="22"/>
    </location>
</feature>
<dbReference type="InterPro" id="IPR027414">
    <property type="entry name" value="GH95_N_dom"/>
</dbReference>
<accession>A0ABR7MCX1</accession>
<evidence type="ECO:0000259" key="3">
    <source>
        <dbReference type="Pfam" id="PF21307"/>
    </source>
</evidence>
<dbReference type="Pfam" id="PF14498">
    <property type="entry name" value="Glyco_hyd_65N_2"/>
    <property type="match status" value="1"/>
</dbReference>
<evidence type="ECO:0000259" key="4">
    <source>
        <dbReference type="Pfam" id="PF22124"/>
    </source>
</evidence>
<dbReference type="PANTHER" id="PTHR31084:SF0">
    <property type="entry name" value="ALPHA-L-FUCOSIDASE 2"/>
    <property type="match status" value="1"/>
</dbReference>
<sequence length="850" mass="93979">MKHTFRFFLVLLAAYCSPDVYAQRDDLTIRFDTAALTFTESLPLGNGRLGAMLYGNTGRERIALNEISLWSGGPQEADRDSAFLYLKPIQEFLLAGKNKEAQDLLQKHFVSKGAGSGYGSGAKEKYGCYQALGDLFITWKDGAGKISGYTRQLDLETAVAAMQFNRNGQLIREEIFADFVNDIIWVKISSNKKGGMQFNLSLSRQENAGTSVIDGRLVMEGQLPSGRDAGMRFATIAEPVLRDGRLFTDGNELIVEHATEVWVKISAATNFDHATGLLSGDDPVTLADTHLRKTARIDYKTAAAKSTSAYQSWFNRSRWQMPAQTAVSRKSISHGQPVVGNSIADAGRTSMLQRTSSRGLNTNQRLIRYAKGLSDPLLPVLYYNFGRYLLISSSRPGLLPANLQGLWATEYQTPWNGDYHLNINIQMNYWPAELTGLGELAEPLHRFTRDLVENGERTAKAYYNTEGWVAHVISNPWRYTSPGEGADWGSTLTGGAWLCEHIREHFRFTRDTAFLRSYYPVMKGAAKFLQGILIEEPTHKWLVTAPSNSPEHAYIMPVGFRGSTVMGPAMDQQICREIFNACAEAAAILGTDAAWQAELKELIPRLAPNQIGAAGDLNEWLHDWKDNEPRHRHISHLYGLHPYDEITPWQTPELAAAARKTLEQRGDDGTGWSKAWKINFWARLGDGDHAFQLVRDLLKPVSGGTGMNMRGGGGSYANLFCAHPPFQIDGNFGGTAGLAEMLLQSHGQDEVIRLLPALPNHADWKQGSITGLRARGGFEVAMEWKNGKLDRASIQSHAGEYCNLLLPAGQTLTDSGGKPVKYQSVGPTNGRVEARVVRFSTVPGGVYILK</sequence>
<gene>
    <name evidence="5" type="ORF">BC349_17650</name>
</gene>
<feature type="domain" description="Glycosyl hydrolase family 95 catalytic" evidence="4">
    <location>
        <begin position="353"/>
        <end position="742"/>
    </location>
</feature>
<comment type="caution">
    <text evidence="5">The sequence shown here is derived from an EMBL/GenBank/DDBJ whole genome shotgun (WGS) entry which is preliminary data.</text>
</comment>
<dbReference type="InterPro" id="IPR054363">
    <property type="entry name" value="GH95_cat"/>
</dbReference>
<feature type="domain" description="Alpha fucosidase A-like C-terminal" evidence="3">
    <location>
        <begin position="744"/>
        <end position="848"/>
    </location>
</feature>
<dbReference type="Pfam" id="PF21307">
    <property type="entry name" value="Glyco_hydro_95_C"/>
    <property type="match status" value="1"/>
</dbReference>
<dbReference type="PIRSF" id="PIRSF007663">
    <property type="entry name" value="UCP007663"/>
    <property type="match status" value="1"/>
</dbReference>
<dbReference type="SUPFAM" id="SSF48208">
    <property type="entry name" value="Six-hairpin glycosidases"/>
    <property type="match status" value="1"/>
</dbReference>
<dbReference type="RefSeq" id="WP_187258192.1">
    <property type="nucleotide sequence ID" value="NZ_JBHULF010000019.1"/>
</dbReference>
<evidence type="ECO:0000259" key="2">
    <source>
        <dbReference type="Pfam" id="PF14498"/>
    </source>
</evidence>
<proteinExistence type="predicted"/>
<feature type="chain" id="PRO_5046503787" evidence="1">
    <location>
        <begin position="23"/>
        <end position="850"/>
    </location>
</feature>
<dbReference type="Proteomes" id="UP000765802">
    <property type="component" value="Unassembled WGS sequence"/>
</dbReference>
<keyword evidence="6" id="KW-1185">Reference proteome</keyword>
<dbReference type="InterPro" id="IPR016518">
    <property type="entry name" value="Alpha-L-fucosidase"/>
</dbReference>
<protein>
    <submittedName>
        <fullName evidence="5">Alpha-L-fucosidase</fullName>
    </submittedName>
</protein>
<dbReference type="Pfam" id="PF22124">
    <property type="entry name" value="Glyco_hydro_95_cat"/>
    <property type="match status" value="1"/>
</dbReference>
<keyword evidence="1" id="KW-0732">Signal</keyword>
<dbReference type="PANTHER" id="PTHR31084">
    <property type="entry name" value="ALPHA-L-FUCOSIDASE 2"/>
    <property type="match status" value="1"/>
</dbReference>
<dbReference type="InterPro" id="IPR049053">
    <property type="entry name" value="AFCA-like_C"/>
</dbReference>
<dbReference type="InterPro" id="IPR012341">
    <property type="entry name" value="6hp_glycosidase-like_sf"/>
</dbReference>
<organism evidence="5 6">
    <name type="scientific">Flavihumibacter stibioxidans</name>
    <dbReference type="NCBI Taxonomy" id="1834163"/>
    <lineage>
        <taxon>Bacteria</taxon>
        <taxon>Pseudomonadati</taxon>
        <taxon>Bacteroidota</taxon>
        <taxon>Chitinophagia</taxon>
        <taxon>Chitinophagales</taxon>
        <taxon>Chitinophagaceae</taxon>
        <taxon>Flavihumibacter</taxon>
    </lineage>
</organism>
<evidence type="ECO:0000313" key="6">
    <source>
        <dbReference type="Proteomes" id="UP000765802"/>
    </source>
</evidence>
<name>A0ABR7MCX1_9BACT</name>